<protein>
    <recommendedName>
        <fullName evidence="8">ATP synthase subunit delta</fullName>
    </recommendedName>
    <alternativeName>
        <fullName evidence="8">ATP synthase F(1) sector subunit delta</fullName>
    </alternativeName>
    <alternativeName>
        <fullName evidence="8">F-type ATPase subunit delta</fullName>
        <shortName evidence="8">F-ATPase subunit delta</shortName>
    </alternativeName>
</protein>
<evidence type="ECO:0000313" key="9">
    <source>
        <dbReference type="EMBL" id="AKU17514.1"/>
    </source>
</evidence>
<sequence>MQGASRSALAKGRDELGQILASVIDSTQIGDELFFAGQTLDGSASLRRALADPSREAAPKQDLVERLFGGKVGNETLELLRALVAQRWSGERDLADALDLLGAEAIVASAEQQGRLDQVEDDLFRYGRTVAGDAGLRDAYNDRQRSGADKATLTTRLLDGKAAPESVRLAAHAAEAPRGRRFEKALEGYVAVATQRREQLTALVTAAVPLDPTHVQRLKQALNDMYGKPVQVNVVLDPHVVGGLRVQIGDEVIDGTIARRLDDARRGLAS</sequence>
<evidence type="ECO:0000256" key="2">
    <source>
        <dbReference type="ARBA" id="ARBA00022448"/>
    </source>
</evidence>
<comment type="function">
    <text evidence="8">F(1)F(0) ATP synthase produces ATP from ADP in the presence of a proton or sodium gradient. F-type ATPases consist of two structural domains, F(1) containing the extramembraneous catalytic core and F(0) containing the membrane proton channel, linked together by a central stalk and a peripheral stalk. During catalysis, ATP synthesis in the catalytic domain of F(1) is coupled via a rotary mechanism of the central stalk subunits to proton translocation.</text>
</comment>
<dbReference type="Pfam" id="PF00213">
    <property type="entry name" value="OSCP"/>
    <property type="match status" value="1"/>
</dbReference>
<dbReference type="EMBL" id="CP011112">
    <property type="protein sequence ID" value="AKU17514.1"/>
    <property type="molecule type" value="Genomic_DNA"/>
</dbReference>
<evidence type="ECO:0000256" key="3">
    <source>
        <dbReference type="ARBA" id="ARBA00022781"/>
    </source>
</evidence>
<evidence type="ECO:0000256" key="4">
    <source>
        <dbReference type="ARBA" id="ARBA00023065"/>
    </source>
</evidence>
<dbReference type="GO" id="GO:0005886">
    <property type="term" value="C:plasma membrane"/>
    <property type="evidence" value="ECO:0007669"/>
    <property type="project" value="UniProtKB-SubCell"/>
</dbReference>
<dbReference type="GO" id="GO:0046933">
    <property type="term" value="F:proton-transporting ATP synthase activity, rotational mechanism"/>
    <property type="evidence" value="ECO:0007669"/>
    <property type="project" value="UniProtKB-UniRule"/>
</dbReference>
<dbReference type="Proteomes" id="UP000066480">
    <property type="component" value="Chromosome"/>
</dbReference>
<comment type="function">
    <text evidence="8">This protein is part of the stalk that links CF(0) to CF(1). It either transmits conformational changes from CF(0) to CF(1) or is implicated in proton conduction.</text>
</comment>
<dbReference type="NCBIfam" id="NF009967">
    <property type="entry name" value="PRK13430.1"/>
    <property type="match status" value="1"/>
</dbReference>
<comment type="similarity">
    <text evidence="8">Belongs to the ATPase delta chain family.</text>
</comment>
<proteinExistence type="inferred from homology"/>
<dbReference type="PANTHER" id="PTHR11910">
    <property type="entry name" value="ATP SYNTHASE DELTA CHAIN"/>
    <property type="match status" value="1"/>
</dbReference>
<keyword evidence="10" id="KW-1185">Reference proteome</keyword>
<evidence type="ECO:0000256" key="6">
    <source>
        <dbReference type="ARBA" id="ARBA00023196"/>
    </source>
</evidence>
<evidence type="ECO:0000256" key="8">
    <source>
        <dbReference type="HAMAP-Rule" id="MF_01416"/>
    </source>
</evidence>
<keyword evidence="5 8" id="KW-0472">Membrane</keyword>
<dbReference type="GO" id="GO:0045259">
    <property type="term" value="C:proton-transporting ATP synthase complex"/>
    <property type="evidence" value="ECO:0007669"/>
    <property type="project" value="UniProtKB-KW"/>
</dbReference>
<dbReference type="AlphaFoldDB" id="A0A0K1JLB1"/>
<evidence type="ECO:0000256" key="7">
    <source>
        <dbReference type="ARBA" id="ARBA00023310"/>
    </source>
</evidence>
<dbReference type="InterPro" id="IPR000711">
    <property type="entry name" value="ATPase_OSCP/dsu"/>
</dbReference>
<dbReference type="InterPro" id="IPR020781">
    <property type="entry name" value="ATPase_OSCP/d_CS"/>
</dbReference>
<dbReference type="PATRIC" id="fig|571913.6.peg.3944"/>
<gene>
    <name evidence="8" type="primary">atpH</name>
    <name evidence="9" type="ORF">VV02_19480</name>
</gene>
<comment type="subcellular location">
    <subcellularLocation>
        <location evidence="8">Cell membrane</location>
        <topology evidence="8">Peripheral membrane protein</topology>
    </subcellularLocation>
    <subcellularLocation>
        <location evidence="1">Membrane</location>
    </subcellularLocation>
</comment>
<evidence type="ECO:0000256" key="1">
    <source>
        <dbReference type="ARBA" id="ARBA00004370"/>
    </source>
</evidence>
<dbReference type="KEGG" id="lmoi:VV02_19480"/>
<keyword evidence="6 8" id="KW-0139">CF(1)</keyword>
<keyword evidence="3 8" id="KW-0375">Hydrogen ion transport</keyword>
<name>A0A0K1JLB1_9MICO</name>
<accession>A0A0K1JLB1</accession>
<dbReference type="RefSeq" id="WP_052594213.1">
    <property type="nucleotide sequence ID" value="NZ_CP011112.1"/>
</dbReference>
<evidence type="ECO:0000313" key="10">
    <source>
        <dbReference type="Proteomes" id="UP000066480"/>
    </source>
</evidence>
<keyword evidence="8" id="KW-1003">Cell membrane</keyword>
<keyword evidence="4 8" id="KW-0406">Ion transport</keyword>
<dbReference type="HAMAP" id="MF_01416">
    <property type="entry name" value="ATP_synth_delta_bact"/>
    <property type="match status" value="1"/>
</dbReference>
<dbReference type="STRING" id="571913.VV02_19480"/>
<organism evidence="9 10">
    <name type="scientific">Luteipulveratus mongoliensis</name>
    <dbReference type="NCBI Taxonomy" id="571913"/>
    <lineage>
        <taxon>Bacteria</taxon>
        <taxon>Bacillati</taxon>
        <taxon>Actinomycetota</taxon>
        <taxon>Actinomycetes</taxon>
        <taxon>Micrococcales</taxon>
        <taxon>Dermacoccaceae</taxon>
        <taxon>Luteipulveratus</taxon>
    </lineage>
</organism>
<dbReference type="OrthoDB" id="5242917at2"/>
<reference evidence="9 10" key="1">
    <citation type="submission" date="2015-03" db="EMBL/GenBank/DDBJ databases">
        <title>Luteipulveratus halotolerans sp. nov., a novel actinobacterium (Dermacoccaceae) from Sarawak, Malaysia.</title>
        <authorList>
            <person name="Juboi H."/>
            <person name="Basik A."/>
            <person name="Shamsul S.S."/>
            <person name="Arnold P."/>
            <person name="Schmitt E.K."/>
            <person name="Sanglier J.-J."/>
            <person name="Yeo T."/>
        </authorList>
    </citation>
    <scope>NUCLEOTIDE SEQUENCE [LARGE SCALE GENOMIC DNA]</scope>
    <source>
        <strain evidence="9 10">MN07-A0370</strain>
    </source>
</reference>
<evidence type="ECO:0000256" key="5">
    <source>
        <dbReference type="ARBA" id="ARBA00023136"/>
    </source>
</evidence>
<keyword evidence="7 8" id="KW-0066">ATP synthesis</keyword>
<dbReference type="PRINTS" id="PR00125">
    <property type="entry name" value="ATPASEDELTA"/>
</dbReference>
<dbReference type="PROSITE" id="PS00389">
    <property type="entry name" value="ATPASE_DELTA"/>
    <property type="match status" value="1"/>
</dbReference>
<keyword evidence="2 8" id="KW-0813">Transport</keyword>